<comment type="similarity">
    <text evidence="4">Belongs to the PriB family.</text>
</comment>
<evidence type="ECO:0000256" key="2">
    <source>
        <dbReference type="ARBA" id="ARBA00022705"/>
    </source>
</evidence>
<reference evidence="5" key="1">
    <citation type="submission" date="2014-02" db="EMBL/GenBank/DDBJ databases">
        <title>Expanding our view of genomic diversity in Candidatus Accumulibacter clades.</title>
        <authorList>
            <person name="Skennerton C.T."/>
            <person name="Barr J.J."/>
            <person name="Slater F.R."/>
            <person name="Bond P.L."/>
            <person name="Tyson G.W."/>
        </authorList>
    </citation>
    <scope>NUCLEOTIDE SEQUENCE [LARGE SCALE GENOMIC DNA]</scope>
</reference>
<dbReference type="SUPFAM" id="SSF50249">
    <property type="entry name" value="Nucleic acid-binding proteins"/>
    <property type="match status" value="1"/>
</dbReference>
<proteinExistence type="inferred from homology"/>
<comment type="subunit">
    <text evidence="4">Homodimer. Interacts with PriA and DnaT. Component of the replication restart primosome. Primosome assembly occurs via a 'hand-off' mechanism. PriA binds to replication forks, subsequently PriB then DnaT bind; DnaT then displaces ssDNA to generate the helicase loading substrate.</text>
</comment>
<dbReference type="InterPro" id="IPR000424">
    <property type="entry name" value="Primosome_PriB/ssb"/>
</dbReference>
<dbReference type="STRING" id="1454001.AW08_03356"/>
<dbReference type="GO" id="GO:0003697">
    <property type="term" value="F:single-stranded DNA binding"/>
    <property type="evidence" value="ECO:0007669"/>
    <property type="project" value="UniProtKB-UniRule"/>
</dbReference>
<evidence type="ECO:0000256" key="1">
    <source>
        <dbReference type="ARBA" id="ARBA00022515"/>
    </source>
</evidence>
<dbReference type="NCBIfam" id="TIGR04418">
    <property type="entry name" value="PriB_gamma"/>
    <property type="match status" value="1"/>
</dbReference>
<accession>A0A011M6Q4</accession>
<evidence type="ECO:0000313" key="5">
    <source>
        <dbReference type="EMBL" id="EXI65308.1"/>
    </source>
</evidence>
<dbReference type="PIRSF" id="PIRSF003135">
    <property type="entry name" value="Primosomal_n"/>
    <property type="match status" value="1"/>
</dbReference>
<evidence type="ECO:0000256" key="3">
    <source>
        <dbReference type="ARBA" id="ARBA00023125"/>
    </source>
</evidence>
<dbReference type="InterPro" id="IPR023646">
    <property type="entry name" value="Prisomal_replication_PriB"/>
</dbReference>
<evidence type="ECO:0000256" key="4">
    <source>
        <dbReference type="HAMAP-Rule" id="MF_00720"/>
    </source>
</evidence>
<dbReference type="GO" id="GO:0006269">
    <property type="term" value="P:DNA replication, synthesis of primer"/>
    <property type="evidence" value="ECO:0007669"/>
    <property type="project" value="UniProtKB-KW"/>
</dbReference>
<gene>
    <name evidence="4 5" type="primary">priB</name>
    <name evidence="5" type="ORF">AW08_03356</name>
</gene>
<comment type="function">
    <text evidence="4">Involved in the restart of stalled replication forks, which reloads the replicative helicase on sites other than the origin of replication; the PriA-PriB pathway is the major replication restart pathway. During primosome assembly it facilitates complex formation between PriA and DnaT on DNA; stabilizes PriA on DNA. Stimulates the DNA unwinding activity of PriA helicase.</text>
</comment>
<dbReference type="InterPro" id="IPR012340">
    <property type="entry name" value="NA-bd_OB-fold"/>
</dbReference>
<comment type="caution">
    <text evidence="5">The sequence shown here is derived from an EMBL/GenBank/DDBJ whole genome shotgun (WGS) entry which is preliminary data.</text>
</comment>
<dbReference type="Gene3D" id="2.40.50.140">
    <property type="entry name" value="Nucleic acid-binding proteins"/>
    <property type="match status" value="1"/>
</dbReference>
<protein>
    <recommendedName>
        <fullName evidence="4">Replication restart protein PriB</fullName>
    </recommendedName>
</protein>
<dbReference type="GO" id="GO:1990077">
    <property type="term" value="C:primosome complex"/>
    <property type="evidence" value="ECO:0007669"/>
    <property type="project" value="UniProtKB-UniRule"/>
</dbReference>
<dbReference type="AlphaFoldDB" id="A0A011M6Q4"/>
<keyword evidence="6" id="KW-1185">Reference proteome</keyword>
<name>A0A011M6Q4_9PROT</name>
<keyword evidence="1 4" id="KW-0639">Primosome</keyword>
<dbReference type="EMBL" id="JFAX01000025">
    <property type="protein sequence ID" value="EXI65308.1"/>
    <property type="molecule type" value="Genomic_DNA"/>
</dbReference>
<sequence length="126" mass="13881">MTRLPPASSQRPESEALRNRVELGGVLLERKALRFTPAGVPVTECLIGHQSEQLEAGSNRRVECEVQAIALGETAQWLQAANPGARLQLSGFLAARSRHSRQPRLHVTKIEFVEGNQDAKVFQEEG</sequence>
<organism evidence="5 6">
    <name type="scientific">Candidatus Accumulibacter adjunctus</name>
    <dbReference type="NCBI Taxonomy" id="1454001"/>
    <lineage>
        <taxon>Bacteria</taxon>
        <taxon>Pseudomonadati</taxon>
        <taxon>Pseudomonadota</taxon>
        <taxon>Betaproteobacteria</taxon>
        <taxon>Candidatus Accumulibacter</taxon>
    </lineage>
</organism>
<dbReference type="PATRIC" id="fig|1454001.3.peg.3401"/>
<keyword evidence="2 4" id="KW-0235">DNA replication</keyword>
<dbReference type="PROSITE" id="PS50935">
    <property type="entry name" value="SSB"/>
    <property type="match status" value="1"/>
</dbReference>
<keyword evidence="3 4" id="KW-0238">DNA-binding</keyword>
<dbReference type="Pfam" id="PF22657">
    <property type="entry name" value="SSB_1"/>
    <property type="match status" value="1"/>
</dbReference>
<evidence type="ECO:0000313" key="6">
    <source>
        <dbReference type="Proteomes" id="UP000020218"/>
    </source>
</evidence>
<dbReference type="HAMAP" id="MF_00720">
    <property type="entry name" value="PriB"/>
    <property type="match status" value="1"/>
</dbReference>
<dbReference type="Proteomes" id="UP000020218">
    <property type="component" value="Unassembled WGS sequence"/>
</dbReference>